<gene>
    <name evidence="2" type="ORF">GCM10011339_00710</name>
</gene>
<evidence type="ECO:0000313" key="3">
    <source>
        <dbReference type="Proteomes" id="UP000647339"/>
    </source>
</evidence>
<feature type="compositionally biased region" description="Low complexity" evidence="1">
    <location>
        <begin position="89"/>
        <end position="100"/>
    </location>
</feature>
<sequence>MNAAQFLNIIEKSNSLDKEDFRALLKLHETFPYFLAPKVLAAKYEKKISKGKSQELLHWAAVQSPDRAWLKNLIEEDITFVTVQTTNATKTTAAPQPTKVEAPENPVKPAPRDQAKTEEKPQPSGSDRAEVLRKLEENLNKLRHVETEKKTETLEQTSASKKSTSQKKPTKKKSPKNDDLIETIRKKEKKVIKDAKKQEQLDIIKAFSKKEIKLATIKEIEDTGKNTDLSKNSTQLSDKLLSESYAKLLTKQGKKDKAIDIYKKLSLKFPNKKAYFANLIKELKD</sequence>
<evidence type="ECO:0008006" key="4">
    <source>
        <dbReference type="Google" id="ProtNLM"/>
    </source>
</evidence>
<feature type="compositionally biased region" description="Basic and acidic residues" evidence="1">
    <location>
        <begin position="110"/>
        <end position="153"/>
    </location>
</feature>
<comment type="caution">
    <text evidence="2">The sequence shown here is derived from an EMBL/GenBank/DDBJ whole genome shotgun (WGS) entry which is preliminary data.</text>
</comment>
<feature type="compositionally biased region" description="Low complexity" evidence="1">
    <location>
        <begin position="154"/>
        <end position="163"/>
    </location>
</feature>
<dbReference type="EMBL" id="BMIU01000001">
    <property type="protein sequence ID" value="GGF16663.1"/>
    <property type="molecule type" value="Genomic_DNA"/>
</dbReference>
<feature type="compositionally biased region" description="Basic residues" evidence="1">
    <location>
        <begin position="164"/>
        <end position="174"/>
    </location>
</feature>
<evidence type="ECO:0000313" key="2">
    <source>
        <dbReference type="EMBL" id="GGF16663.1"/>
    </source>
</evidence>
<dbReference type="RefSeq" id="WP_137402676.1">
    <property type="nucleotide sequence ID" value="NZ_BMIU01000001.1"/>
</dbReference>
<dbReference type="Proteomes" id="UP000647339">
    <property type="component" value="Unassembled WGS sequence"/>
</dbReference>
<reference evidence="3" key="1">
    <citation type="journal article" date="2019" name="Int. J. Syst. Evol. Microbiol.">
        <title>The Global Catalogue of Microorganisms (GCM) 10K type strain sequencing project: providing services to taxonomists for standard genome sequencing and annotation.</title>
        <authorList>
            <consortium name="The Broad Institute Genomics Platform"/>
            <consortium name="The Broad Institute Genome Sequencing Center for Infectious Disease"/>
            <person name="Wu L."/>
            <person name="Ma J."/>
        </authorList>
    </citation>
    <scope>NUCLEOTIDE SEQUENCE [LARGE SCALE GENOMIC DNA]</scope>
    <source>
        <strain evidence="3">CGMCC 1.15407</strain>
    </source>
</reference>
<name>A0ABQ1UE52_9BACT</name>
<keyword evidence="3" id="KW-1185">Reference proteome</keyword>
<protein>
    <recommendedName>
        <fullName evidence="4">Tetratricopeptide repeat protein</fullName>
    </recommendedName>
</protein>
<feature type="region of interest" description="Disordered" evidence="1">
    <location>
        <begin position="89"/>
        <end position="182"/>
    </location>
</feature>
<evidence type="ECO:0000256" key="1">
    <source>
        <dbReference type="SAM" id="MobiDB-lite"/>
    </source>
</evidence>
<proteinExistence type="predicted"/>
<accession>A0ABQ1UE52</accession>
<organism evidence="2 3">
    <name type="scientific">Echinicola rosea</name>
    <dbReference type="NCBI Taxonomy" id="1807691"/>
    <lineage>
        <taxon>Bacteria</taxon>
        <taxon>Pseudomonadati</taxon>
        <taxon>Bacteroidota</taxon>
        <taxon>Cytophagia</taxon>
        <taxon>Cytophagales</taxon>
        <taxon>Cyclobacteriaceae</taxon>
        <taxon>Echinicola</taxon>
    </lineage>
</organism>